<accession>A0ABS4QCE9</accession>
<reference evidence="3 4" key="1">
    <citation type="submission" date="2021-03" db="EMBL/GenBank/DDBJ databases">
        <title>Sequencing the genomes of 1000 actinobacteria strains.</title>
        <authorList>
            <person name="Klenk H.-P."/>
        </authorList>
    </citation>
    <scope>NUCLEOTIDE SEQUENCE [LARGE SCALE GENOMIC DNA]</scope>
    <source>
        <strain evidence="3 4">DSM 45516</strain>
    </source>
</reference>
<comment type="similarity">
    <text evidence="1">Belongs to the Rpn/YhgA-like nuclease family.</text>
</comment>
<keyword evidence="4" id="KW-1185">Reference proteome</keyword>
<sequence length="333" mass="36542">MADTSSSPHDAYFKQVMGRPADIAGELRAVLPEALVARLDWTDLELQPCSFISQDLASCHSDLLFRTRLNGNDAFVYLLIEHQSRPDPLMAMRMLQYMIAIWVKYTHDHRGSTELPVVIPLVVHASPRGARWHTPTAMTDLFRLDSATRDALGDLLPRFRFALDDLAAVELPALYARDLTPAAQILLVLLKVATGNQHLDRDLLPLLDYLRALLAAPGGMDDLNCVVTYILTVGETSITDLKPVINQLGPDAKEVIVTTAERLRAEGEARGRAEGEARGRVHVAEILLGQLAAKFGPVPADVALGVRRAGFDQLGLWASRVLNATSLDAVFKD</sequence>
<dbReference type="Pfam" id="PF04754">
    <property type="entry name" value="Transposase_31"/>
    <property type="match status" value="1"/>
</dbReference>
<proteinExistence type="inferred from homology"/>
<evidence type="ECO:0000256" key="1">
    <source>
        <dbReference type="ARBA" id="ARBA00009787"/>
    </source>
</evidence>
<gene>
    <name evidence="3" type="ORF">BJ987_002263</name>
</gene>
<dbReference type="PANTHER" id="PTHR34611">
    <property type="match status" value="1"/>
</dbReference>
<organism evidence="3 4">
    <name type="scientific">Nocardia goodfellowii</name>
    <dbReference type="NCBI Taxonomy" id="882446"/>
    <lineage>
        <taxon>Bacteria</taxon>
        <taxon>Bacillati</taxon>
        <taxon>Actinomycetota</taxon>
        <taxon>Actinomycetes</taxon>
        <taxon>Mycobacteriales</taxon>
        <taxon>Nocardiaceae</taxon>
        <taxon>Nocardia</taxon>
    </lineage>
</organism>
<dbReference type="InterPro" id="IPR006842">
    <property type="entry name" value="Transposase_31"/>
</dbReference>
<feature type="domain" description="Transposase (putative) YhgA-like" evidence="2">
    <location>
        <begin position="7"/>
        <end position="194"/>
    </location>
</feature>
<evidence type="ECO:0000313" key="3">
    <source>
        <dbReference type="EMBL" id="MBP2189362.1"/>
    </source>
</evidence>
<dbReference type="InterPro" id="IPR010106">
    <property type="entry name" value="RpnA"/>
</dbReference>
<comment type="caution">
    <text evidence="3">The sequence shown here is derived from an EMBL/GenBank/DDBJ whole genome shotgun (WGS) entry which is preliminary data.</text>
</comment>
<dbReference type="EMBL" id="JAGGMR010000001">
    <property type="protein sequence ID" value="MBP2189362.1"/>
    <property type="molecule type" value="Genomic_DNA"/>
</dbReference>
<evidence type="ECO:0000259" key="2">
    <source>
        <dbReference type="Pfam" id="PF04754"/>
    </source>
</evidence>
<dbReference type="InterPro" id="IPR051699">
    <property type="entry name" value="Rpn/YhgA-like_nuclease"/>
</dbReference>
<dbReference type="PANTHER" id="PTHR34611:SF2">
    <property type="entry name" value="INACTIVE RECOMBINATION-PROMOTING NUCLEASE-LIKE PROTEIN RPNE-RELATED"/>
    <property type="match status" value="1"/>
</dbReference>
<protein>
    <submittedName>
        <fullName evidence="3">Transposase YdaD</fullName>
    </submittedName>
</protein>
<dbReference type="NCBIfam" id="TIGR01784">
    <property type="entry name" value="T_den_put_tspse"/>
    <property type="match status" value="1"/>
</dbReference>
<evidence type="ECO:0000313" key="4">
    <source>
        <dbReference type="Proteomes" id="UP001519325"/>
    </source>
</evidence>
<dbReference type="Proteomes" id="UP001519325">
    <property type="component" value="Unassembled WGS sequence"/>
</dbReference>
<name>A0ABS4QCE9_9NOCA</name>
<dbReference type="RefSeq" id="WP_209887937.1">
    <property type="nucleotide sequence ID" value="NZ_JAGGMR010000001.1"/>
</dbReference>